<keyword evidence="4" id="KW-0816">Tricarboxylic acid cycle</keyword>
<dbReference type="AlphaFoldDB" id="A0AAV8TDM5"/>
<comment type="cofactor">
    <cofactor evidence="1">
        <name>Mn(2+)</name>
        <dbReference type="ChEBI" id="CHEBI:29035"/>
    </cofactor>
</comment>
<keyword evidence="7" id="KW-0560">Oxidoreductase</keyword>
<keyword evidence="10" id="KW-1185">Reference proteome</keyword>
<evidence type="ECO:0000256" key="2">
    <source>
        <dbReference type="ARBA" id="ARBA00001946"/>
    </source>
</evidence>
<proteinExistence type="inferred from homology"/>
<sequence length="97" mass="11187">MDSFPMLCMMLKEIAWKYQEENMNKRTKAKLDDDARLLDFTEKLEAACIGVVESGKMTKDLALIIHGSKLTRDQYVNTEEFIDVVDEELKTRLAIKA</sequence>
<dbReference type="Gene3D" id="3.40.718.10">
    <property type="entry name" value="Isopropylmalate Dehydrogenase"/>
    <property type="match status" value="1"/>
</dbReference>
<dbReference type="GO" id="GO:0004450">
    <property type="term" value="F:isocitrate dehydrogenase (NADP+) activity"/>
    <property type="evidence" value="ECO:0007669"/>
    <property type="project" value="InterPro"/>
</dbReference>
<dbReference type="PANTHER" id="PTHR11822:SF21">
    <property type="entry name" value="ISOCITRATE DEHYDROGENASE [NADP], MITOCHONDRIAL"/>
    <property type="match status" value="1"/>
</dbReference>
<keyword evidence="5" id="KW-0479">Metal-binding</keyword>
<comment type="similarity">
    <text evidence="3">Belongs to the isocitrate and isopropylmalate dehydrogenases family.</text>
</comment>
<dbReference type="GO" id="GO:0006102">
    <property type="term" value="P:isocitrate metabolic process"/>
    <property type="evidence" value="ECO:0007669"/>
    <property type="project" value="InterPro"/>
</dbReference>
<dbReference type="EMBL" id="JAIWQS010000005">
    <property type="protein sequence ID" value="KAJ8764901.1"/>
    <property type="molecule type" value="Genomic_DNA"/>
</dbReference>
<comment type="cofactor">
    <cofactor evidence="2">
        <name>Mg(2+)</name>
        <dbReference type="ChEBI" id="CHEBI:18420"/>
    </cofactor>
</comment>
<evidence type="ECO:0000256" key="6">
    <source>
        <dbReference type="ARBA" id="ARBA00022842"/>
    </source>
</evidence>
<accession>A0AAV8TDM5</accession>
<evidence type="ECO:0000256" key="5">
    <source>
        <dbReference type="ARBA" id="ARBA00022723"/>
    </source>
</evidence>
<evidence type="ECO:0000256" key="4">
    <source>
        <dbReference type="ARBA" id="ARBA00022532"/>
    </source>
</evidence>
<keyword evidence="6" id="KW-0460">Magnesium</keyword>
<gene>
    <name evidence="9" type="ORF">K2173_010366</name>
</gene>
<evidence type="ECO:0000256" key="1">
    <source>
        <dbReference type="ARBA" id="ARBA00001936"/>
    </source>
</evidence>
<protein>
    <submittedName>
        <fullName evidence="9">Uncharacterized protein</fullName>
    </submittedName>
</protein>
<comment type="caution">
    <text evidence="9">The sequence shown here is derived from an EMBL/GenBank/DDBJ whole genome shotgun (WGS) entry which is preliminary data.</text>
</comment>
<dbReference type="GO" id="GO:0046872">
    <property type="term" value="F:metal ion binding"/>
    <property type="evidence" value="ECO:0007669"/>
    <property type="project" value="UniProtKB-KW"/>
</dbReference>
<keyword evidence="8" id="KW-0464">Manganese</keyword>
<reference evidence="9 10" key="1">
    <citation type="submission" date="2021-09" db="EMBL/GenBank/DDBJ databases">
        <title>Genomic insights and catalytic innovation underlie evolution of tropane alkaloids biosynthesis.</title>
        <authorList>
            <person name="Wang Y.-J."/>
            <person name="Tian T."/>
            <person name="Huang J.-P."/>
            <person name="Huang S.-X."/>
        </authorList>
    </citation>
    <scope>NUCLEOTIDE SEQUENCE [LARGE SCALE GENOMIC DNA]</scope>
    <source>
        <strain evidence="9">KIB-2018</strain>
        <tissue evidence="9">Leaf</tissue>
    </source>
</reference>
<organism evidence="9 10">
    <name type="scientific">Erythroxylum novogranatense</name>
    <dbReference type="NCBI Taxonomy" id="1862640"/>
    <lineage>
        <taxon>Eukaryota</taxon>
        <taxon>Viridiplantae</taxon>
        <taxon>Streptophyta</taxon>
        <taxon>Embryophyta</taxon>
        <taxon>Tracheophyta</taxon>
        <taxon>Spermatophyta</taxon>
        <taxon>Magnoliopsida</taxon>
        <taxon>eudicotyledons</taxon>
        <taxon>Gunneridae</taxon>
        <taxon>Pentapetalae</taxon>
        <taxon>rosids</taxon>
        <taxon>fabids</taxon>
        <taxon>Malpighiales</taxon>
        <taxon>Erythroxylaceae</taxon>
        <taxon>Erythroxylum</taxon>
    </lineage>
</organism>
<dbReference type="SUPFAM" id="SSF53659">
    <property type="entry name" value="Isocitrate/Isopropylmalate dehydrogenase-like"/>
    <property type="match status" value="1"/>
</dbReference>
<dbReference type="PANTHER" id="PTHR11822">
    <property type="entry name" value="NADP-SPECIFIC ISOCITRATE DEHYDROGENASE"/>
    <property type="match status" value="1"/>
</dbReference>
<dbReference type="GO" id="GO:0005739">
    <property type="term" value="C:mitochondrion"/>
    <property type="evidence" value="ECO:0007669"/>
    <property type="project" value="TreeGrafter"/>
</dbReference>
<dbReference type="Proteomes" id="UP001159364">
    <property type="component" value="Linkage Group LG05"/>
</dbReference>
<evidence type="ECO:0000313" key="10">
    <source>
        <dbReference type="Proteomes" id="UP001159364"/>
    </source>
</evidence>
<name>A0AAV8TDM5_9ROSI</name>
<dbReference type="InterPro" id="IPR004790">
    <property type="entry name" value="Isocitrate_DH_NADP"/>
</dbReference>
<evidence type="ECO:0000256" key="3">
    <source>
        <dbReference type="ARBA" id="ARBA00007769"/>
    </source>
</evidence>
<evidence type="ECO:0000256" key="8">
    <source>
        <dbReference type="ARBA" id="ARBA00023211"/>
    </source>
</evidence>
<evidence type="ECO:0000256" key="7">
    <source>
        <dbReference type="ARBA" id="ARBA00023002"/>
    </source>
</evidence>
<dbReference type="GO" id="GO:0006099">
    <property type="term" value="P:tricarboxylic acid cycle"/>
    <property type="evidence" value="ECO:0007669"/>
    <property type="project" value="UniProtKB-KW"/>
</dbReference>
<evidence type="ECO:0000313" key="9">
    <source>
        <dbReference type="EMBL" id="KAJ8764901.1"/>
    </source>
</evidence>
<dbReference type="GO" id="GO:0006739">
    <property type="term" value="P:NADP+ metabolic process"/>
    <property type="evidence" value="ECO:0007669"/>
    <property type="project" value="TreeGrafter"/>
</dbReference>